<dbReference type="OrthoDB" id="5373240at2"/>
<feature type="transmembrane region" description="Helical" evidence="1">
    <location>
        <begin position="6"/>
        <end position="22"/>
    </location>
</feature>
<feature type="transmembrane region" description="Helical" evidence="1">
    <location>
        <begin position="155"/>
        <end position="178"/>
    </location>
</feature>
<dbReference type="AlphaFoldDB" id="A0A2K4ZD38"/>
<dbReference type="Proteomes" id="UP000236311">
    <property type="component" value="Unassembled WGS sequence"/>
</dbReference>
<sequence length="348" mass="39766">MIYVAIFALLFMISLCEINFAIDRKNRLFICCLFFLTVFIGGRFNNGADYERYQAIFTVIEVSNFWRFDDPGFSGIALGLKTVGFSPYFTFLVFAAIQVCLIGYCIVKNSKYRFPALLVYYSLYMFPFGFNAIAQGISVGIMLCSIKAIEKKKLIKVVIMGVLAVAFHRIGLLIFMLYIIYNMKITRKKLVCFSIVLFFAACFVNYCFVNNRLTTLLPRAFQEIIHSYNSQYVEPVGISSILARVIMLVFVSFMAKQYDMAERRAYLVYLTGFAGFLCLAANDLLATKINLSIKIIEIILVCATLNKVKDRETRSIMLMTLSVFLFTVVASSVRHPDLYPYHSWIFGC</sequence>
<dbReference type="Pfam" id="PF14897">
    <property type="entry name" value="EpsG"/>
    <property type="match status" value="1"/>
</dbReference>
<feature type="transmembrane region" description="Helical" evidence="1">
    <location>
        <begin position="88"/>
        <end position="107"/>
    </location>
</feature>
<feature type="transmembrane region" description="Helical" evidence="1">
    <location>
        <begin position="190"/>
        <end position="209"/>
    </location>
</feature>
<feature type="transmembrane region" description="Helical" evidence="1">
    <location>
        <begin position="119"/>
        <end position="143"/>
    </location>
</feature>
<evidence type="ECO:0000313" key="3">
    <source>
        <dbReference type="Proteomes" id="UP000236311"/>
    </source>
</evidence>
<evidence type="ECO:0008006" key="4">
    <source>
        <dbReference type="Google" id="ProtNLM"/>
    </source>
</evidence>
<evidence type="ECO:0000256" key="1">
    <source>
        <dbReference type="SAM" id="Phobius"/>
    </source>
</evidence>
<keyword evidence="1" id="KW-0812">Transmembrane</keyword>
<name>A0A2K4ZD38_9FIRM</name>
<dbReference type="RefSeq" id="WP_103238448.1">
    <property type="nucleotide sequence ID" value="NZ_JANJZD010000004.1"/>
</dbReference>
<dbReference type="EMBL" id="OFSM01000004">
    <property type="protein sequence ID" value="SOY28361.1"/>
    <property type="molecule type" value="Genomic_DNA"/>
</dbReference>
<feature type="transmembrane region" description="Helical" evidence="1">
    <location>
        <begin position="236"/>
        <end position="254"/>
    </location>
</feature>
<feature type="transmembrane region" description="Helical" evidence="1">
    <location>
        <begin position="315"/>
        <end position="333"/>
    </location>
</feature>
<accession>A0A2K4ZD38</accession>
<keyword evidence="3" id="KW-1185">Reference proteome</keyword>
<feature type="transmembrane region" description="Helical" evidence="1">
    <location>
        <begin position="27"/>
        <end position="44"/>
    </location>
</feature>
<evidence type="ECO:0000313" key="2">
    <source>
        <dbReference type="EMBL" id="SOY28361.1"/>
    </source>
</evidence>
<gene>
    <name evidence="2" type="ORF">AMURIS_01068</name>
</gene>
<dbReference type="InterPro" id="IPR049458">
    <property type="entry name" value="EpsG-like"/>
</dbReference>
<feature type="transmembrane region" description="Helical" evidence="1">
    <location>
        <begin position="266"/>
        <end position="285"/>
    </location>
</feature>
<reference evidence="2 3" key="1">
    <citation type="submission" date="2018-01" db="EMBL/GenBank/DDBJ databases">
        <authorList>
            <person name="Gaut B.S."/>
            <person name="Morton B.R."/>
            <person name="Clegg M.T."/>
            <person name="Duvall M.R."/>
        </authorList>
    </citation>
    <scope>NUCLEOTIDE SEQUENCE [LARGE SCALE GENOMIC DNA]</scope>
    <source>
        <strain evidence="2">GP69</strain>
    </source>
</reference>
<protein>
    <recommendedName>
        <fullName evidence="4">EpsG family protein</fullName>
    </recommendedName>
</protein>
<keyword evidence="1" id="KW-1133">Transmembrane helix</keyword>
<organism evidence="2 3">
    <name type="scientific">Acetatifactor muris</name>
    <dbReference type="NCBI Taxonomy" id="879566"/>
    <lineage>
        <taxon>Bacteria</taxon>
        <taxon>Bacillati</taxon>
        <taxon>Bacillota</taxon>
        <taxon>Clostridia</taxon>
        <taxon>Lachnospirales</taxon>
        <taxon>Lachnospiraceae</taxon>
        <taxon>Acetatifactor</taxon>
    </lineage>
</organism>
<keyword evidence="1" id="KW-0472">Membrane</keyword>
<proteinExistence type="predicted"/>